<dbReference type="EMBL" id="CAJGYO010000003">
    <property type="protein sequence ID" value="CAD6218910.1"/>
    <property type="molecule type" value="Genomic_DNA"/>
</dbReference>
<keyword evidence="3" id="KW-0413">Isomerase</keyword>
<evidence type="ECO:0000313" key="4">
    <source>
        <dbReference type="EMBL" id="CAD6218910.1"/>
    </source>
</evidence>
<dbReference type="OrthoDB" id="1713649at2759"/>
<evidence type="ECO:0000313" key="5">
    <source>
        <dbReference type="Proteomes" id="UP000604825"/>
    </source>
</evidence>
<evidence type="ECO:0000256" key="2">
    <source>
        <dbReference type="ARBA" id="ARBA00023027"/>
    </source>
</evidence>
<dbReference type="GO" id="GO:0016853">
    <property type="term" value="F:isomerase activity"/>
    <property type="evidence" value="ECO:0007669"/>
    <property type="project" value="UniProtKB-KW"/>
</dbReference>
<name>A0A811NC25_9POAL</name>
<dbReference type="AlphaFoldDB" id="A0A811NC25"/>
<keyword evidence="2" id="KW-0520">NAD</keyword>
<keyword evidence="5" id="KW-1185">Reference proteome</keyword>
<reference evidence="4" key="1">
    <citation type="submission" date="2020-10" db="EMBL/GenBank/DDBJ databases">
        <authorList>
            <person name="Han B."/>
            <person name="Lu T."/>
            <person name="Zhao Q."/>
            <person name="Huang X."/>
            <person name="Zhao Y."/>
        </authorList>
    </citation>
    <scope>NUCLEOTIDE SEQUENCE</scope>
</reference>
<comment type="caution">
    <text evidence="4">The sequence shown here is derived from an EMBL/GenBank/DDBJ whole genome shotgun (WGS) entry which is preliminary data.</text>
</comment>
<organism evidence="4 5">
    <name type="scientific">Miscanthus lutarioriparius</name>
    <dbReference type="NCBI Taxonomy" id="422564"/>
    <lineage>
        <taxon>Eukaryota</taxon>
        <taxon>Viridiplantae</taxon>
        <taxon>Streptophyta</taxon>
        <taxon>Embryophyta</taxon>
        <taxon>Tracheophyta</taxon>
        <taxon>Spermatophyta</taxon>
        <taxon>Magnoliopsida</taxon>
        <taxon>Liliopsida</taxon>
        <taxon>Poales</taxon>
        <taxon>Poaceae</taxon>
        <taxon>PACMAD clade</taxon>
        <taxon>Panicoideae</taxon>
        <taxon>Andropogonodae</taxon>
        <taxon>Andropogoneae</taxon>
        <taxon>Saccharinae</taxon>
        <taxon>Miscanthus</taxon>
    </lineage>
</organism>
<dbReference type="Gene3D" id="3.40.50.720">
    <property type="entry name" value="NAD(P)-binding Rossmann-like Domain"/>
    <property type="match status" value="1"/>
</dbReference>
<sequence length="70" mass="7481">MAYFSFAHSIIAGEPITLFRTAHGADARRGFTYIDDVVRGCLSALDTAGKSMGSKSGKKRGPALLRVFTS</sequence>
<comment type="similarity">
    <text evidence="1">Belongs to the NAD(P)-dependent epimerase/dehydratase family.</text>
</comment>
<dbReference type="Proteomes" id="UP000604825">
    <property type="component" value="Unassembled WGS sequence"/>
</dbReference>
<protein>
    <submittedName>
        <fullName evidence="4">Uncharacterized protein</fullName>
    </submittedName>
</protein>
<evidence type="ECO:0000256" key="1">
    <source>
        <dbReference type="ARBA" id="ARBA00007637"/>
    </source>
</evidence>
<evidence type="ECO:0000256" key="3">
    <source>
        <dbReference type="ARBA" id="ARBA00023235"/>
    </source>
</evidence>
<proteinExistence type="inferred from homology"/>
<dbReference type="PANTHER" id="PTHR43574">
    <property type="entry name" value="EPIMERASE-RELATED"/>
    <property type="match status" value="1"/>
</dbReference>
<gene>
    <name evidence="4" type="ORF">NCGR_LOCUS12732</name>
</gene>
<accession>A0A811NC25</accession>